<sequence length="470" mass="50885">MDTVCHCALRKTGEISGVVIFLGDNSTGGTCLQNRQVEETGDPTFVLFTQIIIPRQCLPNSPHEISHSNDNNARCRFFTSDASSTFTIVAQCVEDSLVSKKKPCKETKDTKSLASGRGSVVAKLLASRQDELDGPDVKWAWLSGSICTSCRPPSTLHPRAMALDGQVHYEVGCCVVMRLTSRQGHTYTRTRTHAGETTTYRLSVVGHPLIIAGTLARPRTSRTDRIAARHYPGAAAERPFEGISSRLPGRLERPGGRRVPAASQTSLPLVTSLAARSTIARNSDTHSPIDSNSNCTPSPEACRNIYSLAMTIWKVQTTPSCAERTRSVIQIILQINAENSTTRVRGASTSFIVYWGRSGVLVRLLASQLCEQGLIPGGVTPGFSHVGIVPDDVAGWRVFSGIFRSPYTLIPALLQAHFTSIGSKDLDNSTVALKATLPNTTSMAGLPRSNPGCTESRFYRPSPTPTLHVR</sequence>
<gene>
    <name evidence="2" type="ORF">PR048_030298</name>
</gene>
<dbReference type="Proteomes" id="UP001159363">
    <property type="component" value="Chromosome 13"/>
</dbReference>
<evidence type="ECO:0000313" key="3">
    <source>
        <dbReference type="Proteomes" id="UP001159363"/>
    </source>
</evidence>
<accession>A0ABQ9G924</accession>
<evidence type="ECO:0000256" key="1">
    <source>
        <dbReference type="SAM" id="MobiDB-lite"/>
    </source>
</evidence>
<dbReference type="EMBL" id="JARBHB010000014">
    <property type="protein sequence ID" value="KAJ8868758.1"/>
    <property type="molecule type" value="Genomic_DNA"/>
</dbReference>
<protein>
    <submittedName>
        <fullName evidence="2">Uncharacterized protein</fullName>
    </submittedName>
</protein>
<reference evidence="2 3" key="1">
    <citation type="submission" date="2023-02" db="EMBL/GenBank/DDBJ databases">
        <title>LHISI_Scaffold_Assembly.</title>
        <authorList>
            <person name="Stuart O.P."/>
            <person name="Cleave R."/>
            <person name="Magrath M.J.L."/>
            <person name="Mikheyev A.S."/>
        </authorList>
    </citation>
    <scope>NUCLEOTIDE SEQUENCE [LARGE SCALE GENOMIC DNA]</scope>
    <source>
        <strain evidence="2">Daus_M_001</strain>
        <tissue evidence="2">Leg muscle</tissue>
    </source>
</reference>
<feature type="region of interest" description="Disordered" evidence="1">
    <location>
        <begin position="444"/>
        <end position="470"/>
    </location>
</feature>
<proteinExistence type="predicted"/>
<keyword evidence="3" id="KW-1185">Reference proteome</keyword>
<organism evidence="2 3">
    <name type="scientific">Dryococelus australis</name>
    <dbReference type="NCBI Taxonomy" id="614101"/>
    <lineage>
        <taxon>Eukaryota</taxon>
        <taxon>Metazoa</taxon>
        <taxon>Ecdysozoa</taxon>
        <taxon>Arthropoda</taxon>
        <taxon>Hexapoda</taxon>
        <taxon>Insecta</taxon>
        <taxon>Pterygota</taxon>
        <taxon>Neoptera</taxon>
        <taxon>Polyneoptera</taxon>
        <taxon>Phasmatodea</taxon>
        <taxon>Verophasmatodea</taxon>
        <taxon>Anareolatae</taxon>
        <taxon>Phasmatidae</taxon>
        <taxon>Eurycanthinae</taxon>
        <taxon>Dryococelus</taxon>
    </lineage>
</organism>
<name>A0ABQ9G924_9NEOP</name>
<evidence type="ECO:0000313" key="2">
    <source>
        <dbReference type="EMBL" id="KAJ8868758.1"/>
    </source>
</evidence>
<comment type="caution">
    <text evidence="2">The sequence shown here is derived from an EMBL/GenBank/DDBJ whole genome shotgun (WGS) entry which is preliminary data.</text>
</comment>